<dbReference type="GO" id="GO:0003796">
    <property type="term" value="F:lysozyme activity"/>
    <property type="evidence" value="ECO:0007669"/>
    <property type="project" value="InterPro"/>
</dbReference>
<organism evidence="2 3">
    <name type="scientific">Agathobaculum faecis</name>
    <dbReference type="NCBI Taxonomy" id="2763013"/>
    <lineage>
        <taxon>Bacteria</taxon>
        <taxon>Bacillati</taxon>
        <taxon>Bacillota</taxon>
        <taxon>Clostridia</taxon>
        <taxon>Eubacteriales</taxon>
        <taxon>Butyricicoccaceae</taxon>
        <taxon>Agathobaculum</taxon>
    </lineage>
</organism>
<sequence length="282" mass="31599">MSQPLYPRRPQRRAKKSRRLLLLALAAVFLVSTAVTIFVAYHAHHSIIKNALGLRNIQVDHVLLQTGSPFYTYEDSGKNIIASPGIDVSTFQGEIDWQAVKESGAEFAIIRAAYRGYETGRLVPDDTFEKNIQGAADAGLQVGVYLYSQALNEAEAEEEADYLLDLIRDYPVGYPVVYDQEEYSAGQTRTDGLSGEQATLNALAFCRRIYKAGYLPMIYVNTDWAHNMYDMEKLDHYPVWYADYTASPSLPGGFAMWQYTDEGRISGIEGPVDLNLLFLPAE</sequence>
<dbReference type="InterPro" id="IPR017853">
    <property type="entry name" value="GH"/>
</dbReference>
<dbReference type="RefSeq" id="WP_159068082.1">
    <property type="nucleotide sequence ID" value="NZ_JACOPL010000007.1"/>
</dbReference>
<proteinExistence type="inferred from homology"/>
<dbReference type="PANTHER" id="PTHR34135">
    <property type="entry name" value="LYSOZYME"/>
    <property type="match status" value="1"/>
</dbReference>
<evidence type="ECO:0000313" key="3">
    <source>
        <dbReference type="Proteomes" id="UP000606499"/>
    </source>
</evidence>
<comment type="similarity">
    <text evidence="1">Belongs to the glycosyl hydrolase 25 family.</text>
</comment>
<evidence type="ECO:0000256" key="1">
    <source>
        <dbReference type="ARBA" id="ARBA00010646"/>
    </source>
</evidence>
<dbReference type="PANTHER" id="PTHR34135:SF2">
    <property type="entry name" value="LYSOZYME"/>
    <property type="match status" value="1"/>
</dbReference>
<protein>
    <submittedName>
        <fullName evidence="2">Lysozyme</fullName>
    </submittedName>
</protein>
<dbReference type="Pfam" id="PF01183">
    <property type="entry name" value="Glyco_hydro_25"/>
    <property type="match status" value="1"/>
</dbReference>
<dbReference type="SUPFAM" id="SSF51445">
    <property type="entry name" value="(Trans)glycosidases"/>
    <property type="match status" value="1"/>
</dbReference>
<dbReference type="CDD" id="cd06414">
    <property type="entry name" value="GH25_LytC-like"/>
    <property type="match status" value="1"/>
</dbReference>
<reference evidence="2" key="1">
    <citation type="submission" date="2020-08" db="EMBL/GenBank/DDBJ databases">
        <title>Genome public.</title>
        <authorList>
            <person name="Liu C."/>
            <person name="Sun Q."/>
        </authorList>
    </citation>
    <scope>NUCLEOTIDE SEQUENCE</scope>
    <source>
        <strain evidence="2">NSJ-28</strain>
    </source>
</reference>
<name>A0A923RW60_9FIRM</name>
<comment type="caution">
    <text evidence="2">The sequence shown here is derived from an EMBL/GenBank/DDBJ whole genome shotgun (WGS) entry which is preliminary data.</text>
</comment>
<dbReference type="InterPro" id="IPR002053">
    <property type="entry name" value="Glyco_hydro_25"/>
</dbReference>
<dbReference type="PROSITE" id="PS51904">
    <property type="entry name" value="GLYCOSYL_HYDROL_F25_2"/>
    <property type="match status" value="1"/>
</dbReference>
<gene>
    <name evidence="2" type="ORF">H8S45_09165</name>
</gene>
<accession>A0A923RW60</accession>
<dbReference type="GO" id="GO:0009253">
    <property type="term" value="P:peptidoglycan catabolic process"/>
    <property type="evidence" value="ECO:0007669"/>
    <property type="project" value="InterPro"/>
</dbReference>
<dbReference type="GO" id="GO:0016998">
    <property type="term" value="P:cell wall macromolecule catabolic process"/>
    <property type="evidence" value="ECO:0007669"/>
    <property type="project" value="InterPro"/>
</dbReference>
<dbReference type="Gene3D" id="3.20.20.80">
    <property type="entry name" value="Glycosidases"/>
    <property type="match status" value="1"/>
</dbReference>
<keyword evidence="3" id="KW-1185">Reference proteome</keyword>
<dbReference type="GO" id="GO:0016052">
    <property type="term" value="P:carbohydrate catabolic process"/>
    <property type="evidence" value="ECO:0007669"/>
    <property type="project" value="TreeGrafter"/>
</dbReference>
<dbReference type="Proteomes" id="UP000606499">
    <property type="component" value="Unassembled WGS sequence"/>
</dbReference>
<dbReference type="AlphaFoldDB" id="A0A923RW60"/>
<evidence type="ECO:0000313" key="2">
    <source>
        <dbReference type="EMBL" id="MBC5725624.1"/>
    </source>
</evidence>
<dbReference type="EMBL" id="JACOPL010000007">
    <property type="protein sequence ID" value="MBC5725624.1"/>
    <property type="molecule type" value="Genomic_DNA"/>
</dbReference>